<dbReference type="PANTHER" id="PTHR20854">
    <property type="entry name" value="INOSITOL MONOPHOSPHATASE"/>
    <property type="match status" value="1"/>
</dbReference>
<protein>
    <submittedName>
        <fullName evidence="5">Inositol monophosphatase family protein</fullName>
    </submittedName>
</protein>
<reference evidence="5 6" key="1">
    <citation type="submission" date="2024-03" db="EMBL/GenBank/DDBJ databases">
        <title>Complete Genome Sequence and Annotation of Ignatzschineria larvae DSM 13226.</title>
        <authorList>
            <person name="Cantrell E."/>
            <person name="Burcham Z.M."/>
        </authorList>
    </citation>
    <scope>NUCLEOTIDE SEQUENCE [LARGE SCALE GENOMIC DNA]</scope>
    <source>
        <strain evidence="5 6">DSM 13226</strain>
    </source>
</reference>
<evidence type="ECO:0000256" key="2">
    <source>
        <dbReference type="ARBA" id="ARBA00022723"/>
    </source>
</evidence>
<evidence type="ECO:0000313" key="5">
    <source>
        <dbReference type="EMBL" id="WZW87312.1"/>
    </source>
</evidence>
<gene>
    <name evidence="5" type="ORF">WMO13_08040</name>
</gene>
<dbReference type="PRINTS" id="PR00377">
    <property type="entry name" value="IMPHPHTASES"/>
</dbReference>
<keyword evidence="6" id="KW-1185">Reference proteome</keyword>
<dbReference type="InterPro" id="IPR000760">
    <property type="entry name" value="Inositol_monophosphatase-like"/>
</dbReference>
<dbReference type="InterPro" id="IPR020583">
    <property type="entry name" value="Inositol_monoP_metal-BS"/>
</dbReference>
<evidence type="ECO:0000313" key="6">
    <source>
        <dbReference type="Proteomes" id="UP001449178"/>
    </source>
</evidence>
<dbReference type="PROSITE" id="PS00629">
    <property type="entry name" value="IMP_1"/>
    <property type="match status" value="1"/>
</dbReference>
<dbReference type="EMBL" id="CP150637">
    <property type="protein sequence ID" value="WZW87312.1"/>
    <property type="molecule type" value="Genomic_DNA"/>
</dbReference>
<evidence type="ECO:0000256" key="4">
    <source>
        <dbReference type="ARBA" id="ARBA00022842"/>
    </source>
</evidence>
<dbReference type="Gene3D" id="3.30.540.10">
    <property type="entry name" value="Fructose-1,6-Bisphosphatase, subunit A, domain 1"/>
    <property type="match status" value="1"/>
</dbReference>
<name>A0ABZ3BY84_9GAMM</name>
<dbReference type="PANTHER" id="PTHR20854:SF4">
    <property type="entry name" value="INOSITOL-1-MONOPHOSPHATASE-RELATED"/>
    <property type="match status" value="1"/>
</dbReference>
<comment type="similarity">
    <text evidence="1">Belongs to the inositol monophosphatase superfamily.</text>
</comment>
<dbReference type="Proteomes" id="UP001449178">
    <property type="component" value="Chromosome"/>
</dbReference>
<keyword evidence="4" id="KW-0460">Magnesium</keyword>
<dbReference type="SUPFAM" id="SSF56655">
    <property type="entry name" value="Carbohydrate phosphatase"/>
    <property type="match status" value="1"/>
</dbReference>
<keyword evidence="3" id="KW-0378">Hydrolase</keyword>
<dbReference type="Pfam" id="PF00459">
    <property type="entry name" value="Inositol_P"/>
    <property type="match status" value="1"/>
</dbReference>
<dbReference type="Gene3D" id="3.40.190.80">
    <property type="match status" value="1"/>
</dbReference>
<evidence type="ECO:0000256" key="3">
    <source>
        <dbReference type="ARBA" id="ARBA00022801"/>
    </source>
</evidence>
<proteinExistence type="inferred from homology"/>
<keyword evidence="2" id="KW-0479">Metal-binding</keyword>
<evidence type="ECO:0000256" key="1">
    <source>
        <dbReference type="ARBA" id="ARBA00009759"/>
    </source>
</evidence>
<organism evidence="5 6">
    <name type="scientific">Ignatzschineria larvae DSM 13226</name>
    <dbReference type="NCBI Taxonomy" id="1111732"/>
    <lineage>
        <taxon>Bacteria</taxon>
        <taxon>Pseudomonadati</taxon>
        <taxon>Pseudomonadota</taxon>
        <taxon>Gammaproteobacteria</taxon>
        <taxon>Cardiobacteriales</taxon>
        <taxon>Ignatzschineriaceae</taxon>
        <taxon>Ignatzschineria</taxon>
    </lineage>
</organism>
<accession>A0ABZ3BY84</accession>
<sequence>MQPYLDCALEASEIARQLIQTAYEENAFKIEIKADATPVTEVDVAVEKAIYQHISSQFPEHGFYGEESGQKQMDSDFIWLIDPIDGTKAFVRGRPLFSCQIALMVRGEIILGVSTAPCFNGGERIYAVKGQGAFLKGKKISVSDIDTLSQAVFSSGNLKRLTQDPEKWARYGNLVGQVNSTRGFGDFLQYHFLATGKVDLIVESDVNILDIAALSIIVNEAGGKMTALDGSPIDLSVSTILAATPSLHAQALEILQF</sequence>